<evidence type="ECO:0000256" key="3">
    <source>
        <dbReference type="ARBA" id="ARBA00023163"/>
    </source>
</evidence>
<proteinExistence type="predicted"/>
<dbReference type="Pfam" id="PF16859">
    <property type="entry name" value="TetR_C_11"/>
    <property type="match status" value="1"/>
</dbReference>
<dbReference type="SUPFAM" id="SSF48498">
    <property type="entry name" value="Tetracyclin repressor-like, C-terminal domain"/>
    <property type="match status" value="1"/>
</dbReference>
<dbReference type="InterPro" id="IPR001647">
    <property type="entry name" value="HTH_TetR"/>
</dbReference>
<keyword evidence="1" id="KW-0805">Transcription regulation</keyword>
<dbReference type="InterPro" id="IPR036271">
    <property type="entry name" value="Tet_transcr_reg_TetR-rel_C_sf"/>
</dbReference>
<evidence type="ECO:0000256" key="1">
    <source>
        <dbReference type="ARBA" id="ARBA00023015"/>
    </source>
</evidence>
<evidence type="ECO:0000313" key="7">
    <source>
        <dbReference type="Proteomes" id="UP001348641"/>
    </source>
</evidence>
<organism evidence="6 7">
    <name type="scientific">Nocardiopsis tropica</name>
    <dbReference type="NCBI Taxonomy" id="109330"/>
    <lineage>
        <taxon>Bacteria</taxon>
        <taxon>Bacillati</taxon>
        <taxon>Actinomycetota</taxon>
        <taxon>Actinomycetes</taxon>
        <taxon>Streptosporangiales</taxon>
        <taxon>Nocardiopsidaceae</taxon>
        <taxon>Nocardiopsis</taxon>
    </lineage>
</organism>
<keyword evidence="3" id="KW-0804">Transcription</keyword>
<keyword evidence="2 4" id="KW-0238">DNA-binding</keyword>
<gene>
    <name evidence="6" type="ORF">Q8A49_02070</name>
</gene>
<dbReference type="Gene3D" id="1.10.357.10">
    <property type="entry name" value="Tetracycline Repressor, domain 2"/>
    <property type="match status" value="1"/>
</dbReference>
<dbReference type="InterPro" id="IPR009057">
    <property type="entry name" value="Homeodomain-like_sf"/>
</dbReference>
<dbReference type="PANTHER" id="PTHR30055:SF148">
    <property type="entry name" value="TETR-FAMILY TRANSCRIPTIONAL REGULATOR"/>
    <property type="match status" value="1"/>
</dbReference>
<evidence type="ECO:0000256" key="2">
    <source>
        <dbReference type="ARBA" id="ARBA00023125"/>
    </source>
</evidence>
<dbReference type="PRINTS" id="PR00455">
    <property type="entry name" value="HTHTETR"/>
</dbReference>
<protein>
    <submittedName>
        <fullName evidence="6">TetR/AcrR family transcriptional regulator</fullName>
    </submittedName>
</protein>
<dbReference type="Gene3D" id="1.10.10.60">
    <property type="entry name" value="Homeodomain-like"/>
    <property type="match status" value="1"/>
</dbReference>
<evidence type="ECO:0000259" key="5">
    <source>
        <dbReference type="PROSITE" id="PS50977"/>
    </source>
</evidence>
<sequence>MGTAGNGARGGRRPDPAVDEAIRAAALELLVERGFGLTFDEVAARAGVGRTSVFRRYPTKRDLVAAVAGHVGADRMEVPDTGSLEGDLTAAVGVVQGVFGGTPLQALARHALSDALRDGEGAAVLRSLLEQRTTLVREVLARAAARGEVSDPDRAPLVADLLSGAVLVRLATGTPFPEGGEADRLARALVAAARD</sequence>
<dbReference type="PANTHER" id="PTHR30055">
    <property type="entry name" value="HTH-TYPE TRANSCRIPTIONAL REGULATOR RUTR"/>
    <property type="match status" value="1"/>
</dbReference>
<dbReference type="InterPro" id="IPR050109">
    <property type="entry name" value="HTH-type_TetR-like_transc_reg"/>
</dbReference>
<evidence type="ECO:0000256" key="4">
    <source>
        <dbReference type="PROSITE-ProRule" id="PRU00335"/>
    </source>
</evidence>
<dbReference type="EMBL" id="JAUUCC010000003">
    <property type="protein sequence ID" value="MEE2049278.1"/>
    <property type="molecule type" value="Genomic_DNA"/>
</dbReference>
<accession>A0ABU7KJ11</accession>
<dbReference type="Proteomes" id="UP001348641">
    <property type="component" value="Unassembled WGS sequence"/>
</dbReference>
<reference evidence="6 7" key="1">
    <citation type="submission" date="2023-07" db="EMBL/GenBank/DDBJ databases">
        <authorList>
            <person name="Girao M."/>
            <person name="Carvalho M.F."/>
        </authorList>
    </citation>
    <scope>NUCLEOTIDE SEQUENCE [LARGE SCALE GENOMIC DNA]</scope>
    <source>
        <strain evidence="6 7">66/93</strain>
    </source>
</reference>
<dbReference type="InterPro" id="IPR011075">
    <property type="entry name" value="TetR_C"/>
</dbReference>
<name>A0ABU7KJ11_9ACTN</name>
<dbReference type="Pfam" id="PF00440">
    <property type="entry name" value="TetR_N"/>
    <property type="match status" value="1"/>
</dbReference>
<evidence type="ECO:0000313" key="6">
    <source>
        <dbReference type="EMBL" id="MEE2049278.1"/>
    </source>
</evidence>
<dbReference type="SUPFAM" id="SSF46689">
    <property type="entry name" value="Homeodomain-like"/>
    <property type="match status" value="1"/>
</dbReference>
<dbReference type="RefSeq" id="WP_330156570.1">
    <property type="nucleotide sequence ID" value="NZ_BAAAJA010000010.1"/>
</dbReference>
<feature type="domain" description="HTH tetR-type" evidence="5">
    <location>
        <begin position="16"/>
        <end position="75"/>
    </location>
</feature>
<comment type="caution">
    <text evidence="6">The sequence shown here is derived from an EMBL/GenBank/DDBJ whole genome shotgun (WGS) entry which is preliminary data.</text>
</comment>
<feature type="DNA-binding region" description="H-T-H motif" evidence="4">
    <location>
        <begin position="38"/>
        <end position="57"/>
    </location>
</feature>
<dbReference type="PROSITE" id="PS50977">
    <property type="entry name" value="HTH_TETR_2"/>
    <property type="match status" value="1"/>
</dbReference>